<evidence type="ECO:0000313" key="4">
    <source>
        <dbReference type="Proteomes" id="UP000281708"/>
    </source>
</evidence>
<feature type="transmembrane region" description="Helical" evidence="2">
    <location>
        <begin position="116"/>
        <end position="137"/>
    </location>
</feature>
<evidence type="ECO:0000256" key="1">
    <source>
        <dbReference type="SAM" id="MobiDB-lite"/>
    </source>
</evidence>
<comment type="caution">
    <text evidence="3">The sequence shown here is derived from an EMBL/GenBank/DDBJ whole genome shotgun (WGS) entry which is preliminary data.</text>
</comment>
<keyword evidence="4" id="KW-1185">Reference proteome</keyword>
<dbReference type="Proteomes" id="UP000281708">
    <property type="component" value="Unassembled WGS sequence"/>
</dbReference>
<proteinExistence type="predicted"/>
<organism evidence="3 4">
    <name type="scientific">Nocardioides mangrovicus</name>
    <dbReference type="NCBI Taxonomy" id="2478913"/>
    <lineage>
        <taxon>Bacteria</taxon>
        <taxon>Bacillati</taxon>
        <taxon>Actinomycetota</taxon>
        <taxon>Actinomycetes</taxon>
        <taxon>Propionibacteriales</taxon>
        <taxon>Nocardioidaceae</taxon>
        <taxon>Nocardioides</taxon>
    </lineage>
</organism>
<evidence type="ECO:0000313" key="3">
    <source>
        <dbReference type="EMBL" id="RLV47674.1"/>
    </source>
</evidence>
<keyword evidence="2" id="KW-0812">Transmembrane</keyword>
<sequence>MYERAYRRAYEQGLGGAATSVDQESPTLPIAPRRGRRVAVPRQRSSPETTSVPRSQRRGGARRAGVPVRESAPVVVEPPAEAAVVPVVAEPEPEVEVAVAPAGRHRHRGVPRTGSTWVPLLVLLALALMLIAGAFVLGRVTADNDLATAPRITSPR</sequence>
<feature type="region of interest" description="Disordered" evidence="1">
    <location>
        <begin position="12"/>
        <end position="70"/>
    </location>
</feature>
<name>A0A3L8NXL7_9ACTN</name>
<accession>A0A3L8NXL7</accession>
<keyword evidence="2" id="KW-1133">Transmembrane helix</keyword>
<dbReference type="EMBL" id="RDBE01000010">
    <property type="protein sequence ID" value="RLV47674.1"/>
    <property type="molecule type" value="Genomic_DNA"/>
</dbReference>
<protein>
    <submittedName>
        <fullName evidence="3">Uncharacterized protein</fullName>
    </submittedName>
</protein>
<dbReference type="AlphaFoldDB" id="A0A3L8NXL7"/>
<keyword evidence="2" id="KW-0472">Membrane</keyword>
<evidence type="ECO:0000256" key="2">
    <source>
        <dbReference type="SAM" id="Phobius"/>
    </source>
</evidence>
<reference evidence="3 4" key="1">
    <citation type="submission" date="2018-10" db="EMBL/GenBank/DDBJ databases">
        <title>Marmoricola sp. 4Q3S-7 whole genome shotgun sequence.</title>
        <authorList>
            <person name="Li F."/>
        </authorList>
    </citation>
    <scope>NUCLEOTIDE SEQUENCE [LARGE SCALE GENOMIC DNA]</scope>
    <source>
        <strain evidence="3 4">4Q3S-7</strain>
    </source>
</reference>
<gene>
    <name evidence="3" type="ORF">D9V37_16060</name>
</gene>